<dbReference type="UniPathway" id="UPA00244">
    <property type="reaction ID" value="UER00313"/>
</dbReference>
<evidence type="ECO:0000256" key="4">
    <source>
        <dbReference type="HAMAP-Rule" id="MF_00279"/>
    </source>
</evidence>
<feature type="binding site" evidence="4">
    <location>
        <position position="45"/>
    </location>
    <ligand>
        <name>1-deoxy-D-xylulose 5-phosphate</name>
        <dbReference type="ChEBI" id="CHEBI:57792"/>
    </ligand>
</feature>
<dbReference type="RefSeq" id="WP_077028529.1">
    <property type="nucleotide sequence ID" value="NZ_CP017641.1"/>
</dbReference>
<feature type="active site" description="Proton acceptor" evidence="4">
    <location>
        <position position="70"/>
    </location>
</feature>
<dbReference type="Gene3D" id="3.20.20.70">
    <property type="entry name" value="Aldolase class I"/>
    <property type="match status" value="1"/>
</dbReference>
<dbReference type="InterPro" id="IPR004569">
    <property type="entry name" value="PyrdxlP_synth_PdxJ"/>
</dbReference>
<feature type="binding site" evidence="4">
    <location>
        <position position="100"/>
    </location>
    <ligand>
        <name>1-deoxy-D-xylulose 5-phosphate</name>
        <dbReference type="ChEBI" id="CHEBI:57792"/>
    </ligand>
</feature>
<comment type="subcellular location">
    <subcellularLocation>
        <location evidence="4">Cytoplasm</location>
    </subcellularLocation>
</comment>
<dbReference type="NCBIfam" id="NF003625">
    <property type="entry name" value="PRK05265.1-3"/>
    <property type="match status" value="1"/>
</dbReference>
<dbReference type="Proteomes" id="UP000187735">
    <property type="component" value="Chromosome"/>
</dbReference>
<keyword evidence="7" id="KW-1185">Reference proteome</keyword>
<dbReference type="SUPFAM" id="SSF63892">
    <property type="entry name" value="Pyridoxine 5'-phosphate synthase"/>
    <property type="match status" value="1"/>
</dbReference>
<comment type="subunit">
    <text evidence="4">Homooctamer; tetramer of dimers.</text>
</comment>
<dbReference type="NCBIfam" id="TIGR00559">
    <property type="entry name" value="pdxJ"/>
    <property type="match status" value="1"/>
</dbReference>
<sequence length="238" mass="26248">MPQLGVNIDHVATLRQARLTNEPDPVHAAVLAEQGGADGITVHLREDRRHIQERDVRILRQTIRVKLNFEMAVEQAIVDFALDILPDQATLVPEKREELTTEGGLDVAGQRDRIHNCIEQLHQSNISVSLFIDPDVAQVEAARELGVDAVELHTGAYADAKSDTDRAAELGRIHEASNWALQQGLVLNMGHGLTYRNVKPIAEIEGVHEVNIGHSIISHAVMVGFERAVREMKDLVAG</sequence>
<protein>
    <recommendedName>
        <fullName evidence="4 5">Pyridoxine 5'-phosphate synthase</fullName>
        <shortName evidence="4">PNP synthase</shortName>
        <ecNumber evidence="4 5">2.6.99.2</ecNumber>
    </recommendedName>
</protein>
<dbReference type="NCBIfam" id="NF003627">
    <property type="entry name" value="PRK05265.1-5"/>
    <property type="match status" value="1"/>
</dbReference>
<comment type="function">
    <text evidence="4">Catalyzes the complicated ring closure reaction between the two acyclic compounds 1-deoxy-D-xylulose-5-phosphate (DXP) and 3-amino-2-oxopropyl phosphate (1-amino-acetone-3-phosphate or AAP) to form pyridoxine 5'-phosphate (PNP) and inorganic phosphate.</text>
</comment>
<name>A0A1P8WMG6_9PLAN</name>
<evidence type="ECO:0000256" key="5">
    <source>
        <dbReference type="NCBIfam" id="TIGR00559"/>
    </source>
</evidence>
<feature type="binding site" evidence="4">
    <location>
        <begin position="213"/>
        <end position="214"/>
    </location>
    <ligand>
        <name>3-amino-2-oxopropyl phosphate</name>
        <dbReference type="ChEBI" id="CHEBI:57279"/>
    </ligand>
</feature>
<dbReference type="AlphaFoldDB" id="A0A1P8WMG6"/>
<keyword evidence="1 4" id="KW-0963">Cytoplasm</keyword>
<dbReference type="InterPro" id="IPR013785">
    <property type="entry name" value="Aldolase_TIM"/>
</dbReference>
<comment type="similarity">
    <text evidence="4">Belongs to the PNP synthase family.</text>
</comment>
<feature type="binding site" evidence="4">
    <location>
        <begin position="9"/>
        <end position="10"/>
    </location>
    <ligand>
        <name>1-deoxy-D-xylulose 5-phosphate</name>
        <dbReference type="ChEBI" id="CHEBI:57792"/>
    </ligand>
</feature>
<dbReference type="STRING" id="1891926.Fuma_04904"/>
<gene>
    <name evidence="4 6" type="primary">pdxJ</name>
    <name evidence="6" type="ORF">Fuma_04904</name>
</gene>
<evidence type="ECO:0000256" key="3">
    <source>
        <dbReference type="ARBA" id="ARBA00023096"/>
    </source>
</evidence>
<dbReference type="InterPro" id="IPR036130">
    <property type="entry name" value="Pyridoxine-5'_phos_synth"/>
</dbReference>
<dbReference type="GO" id="GO:0005829">
    <property type="term" value="C:cytosol"/>
    <property type="evidence" value="ECO:0007669"/>
    <property type="project" value="TreeGrafter"/>
</dbReference>
<dbReference type="PANTHER" id="PTHR30456">
    <property type="entry name" value="PYRIDOXINE 5'-PHOSPHATE SYNTHASE"/>
    <property type="match status" value="1"/>
</dbReference>
<dbReference type="EMBL" id="CP017641">
    <property type="protein sequence ID" value="APZ95248.1"/>
    <property type="molecule type" value="Genomic_DNA"/>
</dbReference>
<feature type="site" description="Transition state stabilizer" evidence="4">
    <location>
        <position position="151"/>
    </location>
</feature>
<feature type="binding site" evidence="4">
    <location>
        <position position="7"/>
    </location>
    <ligand>
        <name>3-amino-2-oxopropyl phosphate</name>
        <dbReference type="ChEBI" id="CHEBI:57279"/>
    </ligand>
</feature>
<feature type="binding site" evidence="4">
    <location>
        <position position="192"/>
    </location>
    <ligand>
        <name>3-amino-2-oxopropyl phosphate</name>
        <dbReference type="ChEBI" id="CHEBI:57279"/>
    </ligand>
</feature>
<keyword evidence="2 4" id="KW-0808">Transferase</keyword>
<comment type="catalytic activity">
    <reaction evidence="4">
        <text>3-amino-2-oxopropyl phosphate + 1-deoxy-D-xylulose 5-phosphate = pyridoxine 5'-phosphate + phosphate + 2 H2O + H(+)</text>
        <dbReference type="Rhea" id="RHEA:15265"/>
        <dbReference type="ChEBI" id="CHEBI:15377"/>
        <dbReference type="ChEBI" id="CHEBI:15378"/>
        <dbReference type="ChEBI" id="CHEBI:43474"/>
        <dbReference type="ChEBI" id="CHEBI:57279"/>
        <dbReference type="ChEBI" id="CHEBI:57792"/>
        <dbReference type="ChEBI" id="CHEBI:58589"/>
        <dbReference type="EC" id="2.6.99.2"/>
    </reaction>
</comment>
<reference evidence="6 7" key="1">
    <citation type="journal article" date="2016" name="Front. Microbiol.">
        <title>Fuerstia marisgermanicae gen. nov., sp. nov., an Unusual Member of the Phylum Planctomycetes from the German Wadden Sea.</title>
        <authorList>
            <person name="Kohn T."/>
            <person name="Heuer A."/>
            <person name="Jogler M."/>
            <person name="Vollmers J."/>
            <person name="Boedeker C."/>
            <person name="Bunk B."/>
            <person name="Rast P."/>
            <person name="Borchert D."/>
            <person name="Glockner I."/>
            <person name="Freese H.M."/>
            <person name="Klenk H.P."/>
            <person name="Overmann J."/>
            <person name="Kaster A.K."/>
            <person name="Rohde M."/>
            <person name="Wiegand S."/>
            <person name="Jogler C."/>
        </authorList>
    </citation>
    <scope>NUCLEOTIDE SEQUENCE [LARGE SCALE GENOMIC DNA]</scope>
    <source>
        <strain evidence="6 7">NH11</strain>
    </source>
</reference>
<evidence type="ECO:0000313" key="6">
    <source>
        <dbReference type="EMBL" id="APZ95248.1"/>
    </source>
</evidence>
<dbReference type="OrthoDB" id="9806590at2"/>
<evidence type="ECO:0000313" key="7">
    <source>
        <dbReference type="Proteomes" id="UP000187735"/>
    </source>
</evidence>
<dbReference type="GO" id="GO:0033856">
    <property type="term" value="F:pyridoxine 5'-phosphate synthase activity"/>
    <property type="evidence" value="ECO:0007669"/>
    <property type="project" value="UniProtKB-UniRule"/>
</dbReference>
<feature type="active site" description="Proton donor" evidence="4">
    <location>
        <position position="191"/>
    </location>
</feature>
<feature type="active site" description="Proton acceptor" evidence="4">
    <location>
        <position position="43"/>
    </location>
</feature>
<dbReference type="Pfam" id="PF03740">
    <property type="entry name" value="PdxJ"/>
    <property type="match status" value="1"/>
</dbReference>
<dbReference type="KEGG" id="fmr:Fuma_04904"/>
<dbReference type="HAMAP" id="MF_00279">
    <property type="entry name" value="PdxJ"/>
    <property type="match status" value="1"/>
</dbReference>
<dbReference type="CDD" id="cd00003">
    <property type="entry name" value="PNPsynthase"/>
    <property type="match status" value="1"/>
</dbReference>
<accession>A0A1P8WMG6</accession>
<dbReference type="NCBIfam" id="NF003623">
    <property type="entry name" value="PRK05265.1-1"/>
    <property type="match status" value="1"/>
</dbReference>
<comment type="pathway">
    <text evidence="4">Cofactor biosynthesis; pyridoxine 5'-phosphate biosynthesis; pyridoxine 5'-phosphate from D-erythrose 4-phosphate: step 5/5.</text>
</comment>
<feature type="binding site" evidence="4">
    <location>
        <position position="18"/>
    </location>
    <ligand>
        <name>3-amino-2-oxopropyl phosphate</name>
        <dbReference type="ChEBI" id="CHEBI:57279"/>
    </ligand>
</feature>
<dbReference type="EC" id="2.6.99.2" evidence="4 5"/>
<dbReference type="GO" id="GO:0008615">
    <property type="term" value="P:pyridoxine biosynthetic process"/>
    <property type="evidence" value="ECO:0007669"/>
    <property type="project" value="UniProtKB-UniRule"/>
</dbReference>
<organism evidence="6 7">
    <name type="scientific">Fuerstiella marisgermanici</name>
    <dbReference type="NCBI Taxonomy" id="1891926"/>
    <lineage>
        <taxon>Bacteria</taxon>
        <taxon>Pseudomonadati</taxon>
        <taxon>Planctomycetota</taxon>
        <taxon>Planctomycetia</taxon>
        <taxon>Planctomycetales</taxon>
        <taxon>Planctomycetaceae</taxon>
        <taxon>Fuerstiella</taxon>
    </lineage>
</organism>
<keyword evidence="3 4" id="KW-0664">Pyridoxine biosynthesis</keyword>
<dbReference type="PANTHER" id="PTHR30456:SF0">
    <property type="entry name" value="PYRIDOXINE 5'-PHOSPHATE SYNTHASE"/>
    <property type="match status" value="1"/>
</dbReference>
<evidence type="ECO:0000256" key="1">
    <source>
        <dbReference type="ARBA" id="ARBA00022490"/>
    </source>
</evidence>
<evidence type="ECO:0000256" key="2">
    <source>
        <dbReference type="ARBA" id="ARBA00022679"/>
    </source>
</evidence>
<proteinExistence type="inferred from homology"/>
<feature type="binding site" evidence="4">
    <location>
        <position position="50"/>
    </location>
    <ligand>
        <name>1-deoxy-D-xylulose 5-phosphate</name>
        <dbReference type="ChEBI" id="CHEBI:57792"/>
    </ligand>
</feature>